<keyword evidence="3" id="KW-1185">Reference proteome</keyword>
<reference evidence="2 3" key="1">
    <citation type="journal article" date="2022" name="Front. Cell. Infect. Microbiol.">
        <title>The Genomes of Two Strains of Taenia crassiceps the Animal Model for the Study of Human Cysticercosis.</title>
        <authorList>
            <person name="Bobes R.J."/>
            <person name="Estrada K."/>
            <person name="Rios-Valencia D.G."/>
            <person name="Calderon-Gallegos A."/>
            <person name="de la Torre P."/>
            <person name="Carrero J.C."/>
            <person name="Sanchez-Flores A."/>
            <person name="Laclette J.P."/>
        </authorList>
    </citation>
    <scope>NUCLEOTIDE SEQUENCE [LARGE SCALE GENOMIC DNA]</scope>
    <source>
        <strain evidence="2">WFUcys</strain>
    </source>
</reference>
<dbReference type="Proteomes" id="UP001651158">
    <property type="component" value="Unassembled WGS sequence"/>
</dbReference>
<gene>
    <name evidence="2" type="ORF">TcWFU_000786</name>
</gene>
<dbReference type="InterPro" id="IPR043984">
    <property type="entry name" value="DUF5742"/>
</dbReference>
<dbReference type="EMBL" id="JAKROA010000001">
    <property type="protein sequence ID" value="KAL5111244.1"/>
    <property type="molecule type" value="Genomic_DNA"/>
</dbReference>
<organism evidence="2 3">
    <name type="scientific">Taenia crassiceps</name>
    <dbReference type="NCBI Taxonomy" id="6207"/>
    <lineage>
        <taxon>Eukaryota</taxon>
        <taxon>Metazoa</taxon>
        <taxon>Spiralia</taxon>
        <taxon>Lophotrochozoa</taxon>
        <taxon>Platyhelminthes</taxon>
        <taxon>Cestoda</taxon>
        <taxon>Eucestoda</taxon>
        <taxon>Cyclophyllidea</taxon>
        <taxon>Taeniidae</taxon>
        <taxon>Taenia</taxon>
    </lineage>
</organism>
<name>A0ABR4QNG2_9CEST</name>
<comment type="caution">
    <text evidence="2">The sequence shown here is derived from an EMBL/GenBank/DDBJ whole genome shotgun (WGS) entry which is preliminary data.</text>
</comment>
<dbReference type="Pfam" id="PF19013">
    <property type="entry name" value="DUF5742"/>
    <property type="match status" value="1"/>
</dbReference>
<protein>
    <recommendedName>
        <fullName evidence="1">DUF5742 domain-containing protein</fullName>
    </recommendedName>
</protein>
<evidence type="ECO:0000313" key="2">
    <source>
        <dbReference type="EMBL" id="KAL5111244.1"/>
    </source>
</evidence>
<feature type="domain" description="DUF5742" evidence="1">
    <location>
        <begin position="1"/>
        <end position="212"/>
    </location>
</feature>
<sequence length="399" mass="43867">MTSLVYQLEWSSHFVRSHPSKDSLTYKLAVYRCLSSFLDATAQVSSPSLFRLTSRIIFEACSDISLAAKVGATQSLMANTDVGNYELHVCCAIASIRLIELLFINHSFVLSQSLAQITEYPARPNNDFCDYKVKQALLTLSSELHHLAMRLVALLSKTNNLTPLEQILVKPHFLVPFLNAASAVQDYGFLFPKSGALHKLSRVLLRHNDSLVRISTERCFRYTFKPPSDLTFAKSSLFDSNSLVSSFTQTEQSSESIVSTQENDSATPLEATQEQTQLAHEPAFANAVLAPSNCVLTARVETAGTNTFEAPLQEMDKSSVLLEETTLFEASAPSKGVKRHANLEDPPIPAKKTSLGTMTYTTDVEETTVPEAYPQKPVAPEGGSLSVQDVLCTFDDTLI</sequence>
<accession>A0ABR4QNG2</accession>
<proteinExistence type="predicted"/>
<evidence type="ECO:0000313" key="3">
    <source>
        <dbReference type="Proteomes" id="UP001651158"/>
    </source>
</evidence>
<evidence type="ECO:0000259" key="1">
    <source>
        <dbReference type="Pfam" id="PF19013"/>
    </source>
</evidence>